<dbReference type="AlphaFoldDB" id="A0A3B1CRD3"/>
<dbReference type="SMART" id="SM00448">
    <property type="entry name" value="REC"/>
    <property type="match status" value="1"/>
</dbReference>
<evidence type="ECO:0000256" key="2">
    <source>
        <dbReference type="ARBA" id="ARBA00023012"/>
    </source>
</evidence>
<dbReference type="Gene3D" id="3.30.450.20">
    <property type="entry name" value="PAS domain"/>
    <property type="match status" value="1"/>
</dbReference>
<dbReference type="InterPro" id="IPR000014">
    <property type="entry name" value="PAS"/>
</dbReference>
<dbReference type="CDD" id="cd00082">
    <property type="entry name" value="HisKA"/>
    <property type="match status" value="1"/>
</dbReference>
<dbReference type="InterPro" id="IPR035965">
    <property type="entry name" value="PAS-like_dom_sf"/>
</dbReference>
<dbReference type="Gene3D" id="1.10.287.130">
    <property type="match status" value="1"/>
</dbReference>
<dbReference type="SUPFAM" id="SSF55785">
    <property type="entry name" value="PYP-like sensor domain (PAS domain)"/>
    <property type="match status" value="1"/>
</dbReference>
<feature type="compositionally biased region" description="Polar residues" evidence="3">
    <location>
        <begin position="280"/>
        <end position="290"/>
    </location>
</feature>
<protein>
    <recommendedName>
        <fullName evidence="4">Response regulatory domain-containing protein</fullName>
    </recommendedName>
</protein>
<evidence type="ECO:0000313" key="5">
    <source>
        <dbReference type="EMBL" id="VAX27223.1"/>
    </source>
</evidence>
<accession>A0A3B1CRD3</accession>
<dbReference type="PANTHER" id="PTHR45339:SF1">
    <property type="entry name" value="HYBRID SIGNAL TRANSDUCTION HISTIDINE KINASE J"/>
    <property type="match status" value="1"/>
</dbReference>
<dbReference type="CDD" id="cd17546">
    <property type="entry name" value="REC_hyHK_CKI1_RcsC-like"/>
    <property type="match status" value="1"/>
</dbReference>
<dbReference type="Pfam" id="PF00072">
    <property type="entry name" value="Response_reg"/>
    <property type="match status" value="1"/>
</dbReference>
<name>A0A3B1CRD3_9ZZZZ</name>
<dbReference type="InterPro" id="IPR011006">
    <property type="entry name" value="CheY-like_superfamily"/>
</dbReference>
<dbReference type="Gene3D" id="3.40.50.2300">
    <property type="match status" value="1"/>
</dbReference>
<dbReference type="SUPFAM" id="SSF52172">
    <property type="entry name" value="CheY-like"/>
    <property type="match status" value="1"/>
</dbReference>
<evidence type="ECO:0000256" key="3">
    <source>
        <dbReference type="SAM" id="MobiDB-lite"/>
    </source>
</evidence>
<keyword evidence="2" id="KW-0902">Two-component regulatory system</keyword>
<dbReference type="CDD" id="cd00130">
    <property type="entry name" value="PAS"/>
    <property type="match status" value="1"/>
</dbReference>
<keyword evidence="1" id="KW-0597">Phosphoprotein</keyword>
<dbReference type="PROSITE" id="PS50110">
    <property type="entry name" value="RESPONSE_REGULATORY"/>
    <property type="match status" value="1"/>
</dbReference>
<feature type="region of interest" description="Disordered" evidence="3">
    <location>
        <begin position="233"/>
        <end position="302"/>
    </location>
</feature>
<dbReference type="GO" id="GO:0000155">
    <property type="term" value="F:phosphorelay sensor kinase activity"/>
    <property type="evidence" value="ECO:0007669"/>
    <property type="project" value="InterPro"/>
</dbReference>
<dbReference type="InterPro" id="IPR003661">
    <property type="entry name" value="HisK_dim/P_dom"/>
</dbReference>
<dbReference type="EMBL" id="UOGD01000374">
    <property type="protein sequence ID" value="VAX27223.1"/>
    <property type="molecule type" value="Genomic_DNA"/>
</dbReference>
<dbReference type="SUPFAM" id="SSF47384">
    <property type="entry name" value="Homodimeric domain of signal transducing histidine kinase"/>
    <property type="match status" value="1"/>
</dbReference>
<feature type="domain" description="Response regulatory" evidence="4">
    <location>
        <begin position="302"/>
        <end position="419"/>
    </location>
</feature>
<evidence type="ECO:0000259" key="4">
    <source>
        <dbReference type="PROSITE" id="PS50110"/>
    </source>
</evidence>
<dbReference type="InterPro" id="IPR036097">
    <property type="entry name" value="HisK_dim/P_sf"/>
</dbReference>
<proteinExistence type="predicted"/>
<reference evidence="5" key="1">
    <citation type="submission" date="2018-06" db="EMBL/GenBank/DDBJ databases">
        <authorList>
            <person name="Zhirakovskaya E."/>
        </authorList>
    </citation>
    <scope>NUCLEOTIDE SEQUENCE</scope>
</reference>
<dbReference type="PANTHER" id="PTHR45339">
    <property type="entry name" value="HYBRID SIGNAL TRANSDUCTION HISTIDINE KINASE J"/>
    <property type="match status" value="1"/>
</dbReference>
<sequence length="425" mass="47701">MKKFIKNSFSNRNNGDTKSLDLKEEFAFQDFVDYAAIGIFKMNPDAVIEYANQSLAQILDYKSRSNLIGINFKEELISDSADWEKIRAKLYKHRIAKNFIIPLKQNSGASIFVRVDIRAASNTTGELSHFEGSVTDVSEFVKSVSRIKKELQSVKEEKNSGSQMIVPTAISNKYLSETIHKLKTPLNSIVGFLTLIEQGMFNSEDELKDFSHKASVSANSLIRIIDGINQKLDGSEEKKPEKKIEAKTTPQNKKEKTIEPKVPKEKVKKEAAKHEHTQKTSDTAIGNSSKNNEKDHSNNGQKILLVEDNPISQNVEMRLLKESGYSVIAVASGEDAIEAVKSQKFSLVLMDVEMPNMDGIKATKIIRKLDSPVNQIPIIAVTAHSSMKDREKCLASGMNDYIAKPININFMKMTIDQWLKRNVES</sequence>
<organism evidence="5">
    <name type="scientific">hydrothermal vent metagenome</name>
    <dbReference type="NCBI Taxonomy" id="652676"/>
    <lineage>
        <taxon>unclassified sequences</taxon>
        <taxon>metagenomes</taxon>
        <taxon>ecological metagenomes</taxon>
    </lineage>
</organism>
<dbReference type="NCBIfam" id="TIGR00229">
    <property type="entry name" value="sensory_box"/>
    <property type="match status" value="1"/>
</dbReference>
<feature type="compositionally biased region" description="Basic and acidic residues" evidence="3">
    <location>
        <begin position="233"/>
        <end position="279"/>
    </location>
</feature>
<gene>
    <name evidence="5" type="ORF">MNBD_IGNAVI01-2400</name>
</gene>
<evidence type="ECO:0000256" key="1">
    <source>
        <dbReference type="ARBA" id="ARBA00022553"/>
    </source>
</evidence>
<dbReference type="InterPro" id="IPR001789">
    <property type="entry name" value="Sig_transdc_resp-reg_receiver"/>
</dbReference>